<dbReference type="HAMAP" id="MF_00065">
    <property type="entry name" value="Adenylyl_sulf_kinase"/>
    <property type="match status" value="1"/>
</dbReference>
<dbReference type="Proteomes" id="UP000784880">
    <property type="component" value="Unassembled WGS sequence"/>
</dbReference>
<sequence length="206" mass="23848">MNDEKNIFWHQVDLQMEDYKKLKGHTSLVVWLTGLSGSGKSTIANHLERLLYSKKIHTFLLDGDNLRHGINKNLDFNPRDRKENIRRIAEVSRLFVDAGIVTIVAAISPFQSDRDMARRVFRTGDFIEVFVDCSLDECENRDPKGLYKKARSGEIEEFTGISQPYEKPKKPEITVNTEKNSINKSVDQLMDYLIPRIKGISYRRED</sequence>
<evidence type="ECO:0000256" key="8">
    <source>
        <dbReference type="HAMAP-Rule" id="MF_00065"/>
    </source>
</evidence>
<evidence type="ECO:0000256" key="3">
    <source>
        <dbReference type="ARBA" id="ARBA00007008"/>
    </source>
</evidence>
<organism evidence="11 12">
    <name type="scientific">Evansella tamaricis</name>
    <dbReference type="NCBI Taxonomy" id="2069301"/>
    <lineage>
        <taxon>Bacteria</taxon>
        <taxon>Bacillati</taxon>
        <taxon>Bacillota</taxon>
        <taxon>Bacilli</taxon>
        <taxon>Bacillales</taxon>
        <taxon>Bacillaceae</taxon>
        <taxon>Evansella</taxon>
    </lineage>
</organism>
<name>A0ABS6JI51_9BACI</name>
<evidence type="ECO:0000256" key="6">
    <source>
        <dbReference type="ARBA" id="ARBA00022777"/>
    </source>
</evidence>
<evidence type="ECO:0000313" key="11">
    <source>
        <dbReference type="EMBL" id="MBU9713316.1"/>
    </source>
</evidence>
<dbReference type="PANTHER" id="PTHR11055">
    <property type="entry name" value="BIFUNCTIONAL 3'-PHOSPHOADENOSINE 5'-PHOSPHOSULFATE SYNTHASE"/>
    <property type="match status" value="1"/>
</dbReference>
<evidence type="ECO:0000256" key="2">
    <source>
        <dbReference type="ARBA" id="ARBA00004806"/>
    </source>
</evidence>
<comment type="function">
    <text evidence="1 8 9">Catalyzes the synthesis of activated sulfate.</text>
</comment>
<evidence type="ECO:0000256" key="1">
    <source>
        <dbReference type="ARBA" id="ARBA00002632"/>
    </source>
</evidence>
<dbReference type="Pfam" id="PF01583">
    <property type="entry name" value="APS_kinase"/>
    <property type="match status" value="1"/>
</dbReference>
<evidence type="ECO:0000256" key="5">
    <source>
        <dbReference type="ARBA" id="ARBA00022741"/>
    </source>
</evidence>
<comment type="similarity">
    <text evidence="3 8 9">Belongs to the APS kinase family.</text>
</comment>
<keyword evidence="12" id="KW-1185">Reference proteome</keyword>
<gene>
    <name evidence="8 11" type="primary">cysC</name>
    <name evidence="11" type="ORF">KS419_16410</name>
</gene>
<feature type="active site" description="Phosphoserine intermediate" evidence="8">
    <location>
        <position position="108"/>
    </location>
</feature>
<dbReference type="EC" id="2.7.1.25" evidence="8 9"/>
<comment type="pathway">
    <text evidence="2 8 9">Sulfur metabolism; hydrogen sulfide biosynthesis; sulfite from sulfate: step 2/3.</text>
</comment>
<dbReference type="RefSeq" id="WP_217067473.1">
    <property type="nucleotide sequence ID" value="NZ_JAHQCS010000131.1"/>
</dbReference>
<dbReference type="NCBIfam" id="TIGR00455">
    <property type="entry name" value="apsK"/>
    <property type="match status" value="1"/>
</dbReference>
<evidence type="ECO:0000259" key="10">
    <source>
        <dbReference type="Pfam" id="PF01583"/>
    </source>
</evidence>
<comment type="caution">
    <text evidence="11">The sequence shown here is derived from an EMBL/GenBank/DDBJ whole genome shotgun (WGS) entry which is preliminary data.</text>
</comment>
<dbReference type="CDD" id="cd02027">
    <property type="entry name" value="APSK"/>
    <property type="match status" value="1"/>
</dbReference>
<keyword evidence="8" id="KW-0597">Phosphoprotein</keyword>
<dbReference type="InterPro" id="IPR002891">
    <property type="entry name" value="APS"/>
</dbReference>
<evidence type="ECO:0000313" key="12">
    <source>
        <dbReference type="Proteomes" id="UP000784880"/>
    </source>
</evidence>
<keyword evidence="6 8" id="KW-0418">Kinase</keyword>
<keyword evidence="4 8" id="KW-0808">Transferase</keyword>
<dbReference type="NCBIfam" id="NF003013">
    <property type="entry name" value="PRK03846.1"/>
    <property type="match status" value="1"/>
</dbReference>
<dbReference type="EMBL" id="JAHQCS010000131">
    <property type="protein sequence ID" value="MBU9713316.1"/>
    <property type="molecule type" value="Genomic_DNA"/>
</dbReference>
<evidence type="ECO:0000256" key="9">
    <source>
        <dbReference type="RuleBase" id="RU004347"/>
    </source>
</evidence>
<feature type="domain" description="APS kinase" evidence="10">
    <location>
        <begin position="27"/>
        <end position="176"/>
    </location>
</feature>
<dbReference type="PANTHER" id="PTHR11055:SF1">
    <property type="entry name" value="PAPS SYNTHETASE, ISOFORM D"/>
    <property type="match status" value="1"/>
</dbReference>
<protein>
    <recommendedName>
        <fullName evidence="8 9">Adenylyl-sulfate kinase</fullName>
        <ecNumber evidence="8 9">2.7.1.25</ecNumber>
    </recommendedName>
    <alternativeName>
        <fullName evidence="8">APS kinase</fullName>
    </alternativeName>
    <alternativeName>
        <fullName evidence="8">ATP adenosine-5'-phosphosulfate 3'-phosphotransferase</fullName>
    </alternativeName>
    <alternativeName>
        <fullName evidence="8">Adenosine-5'-phosphosulfate kinase</fullName>
    </alternativeName>
</protein>
<dbReference type="GO" id="GO:0004020">
    <property type="term" value="F:adenylylsulfate kinase activity"/>
    <property type="evidence" value="ECO:0007669"/>
    <property type="project" value="UniProtKB-EC"/>
</dbReference>
<evidence type="ECO:0000256" key="7">
    <source>
        <dbReference type="ARBA" id="ARBA00022840"/>
    </source>
</evidence>
<dbReference type="InterPro" id="IPR059117">
    <property type="entry name" value="APS_kinase_dom"/>
</dbReference>
<reference evidence="11 12" key="1">
    <citation type="submission" date="2021-06" db="EMBL/GenBank/DDBJ databases">
        <title>Bacillus sp. RD4P76, an endophyte from a halophyte.</title>
        <authorList>
            <person name="Sun J.-Q."/>
        </authorList>
    </citation>
    <scope>NUCLEOTIDE SEQUENCE [LARGE SCALE GENOMIC DNA]</scope>
    <source>
        <strain evidence="11 12">CGMCC 1.15917</strain>
    </source>
</reference>
<proteinExistence type="inferred from homology"/>
<evidence type="ECO:0000256" key="4">
    <source>
        <dbReference type="ARBA" id="ARBA00022679"/>
    </source>
</evidence>
<feature type="binding site" evidence="8">
    <location>
        <begin position="34"/>
        <end position="41"/>
    </location>
    <ligand>
        <name>ATP</name>
        <dbReference type="ChEBI" id="CHEBI:30616"/>
    </ligand>
</feature>
<keyword evidence="7 8" id="KW-0067">ATP-binding</keyword>
<keyword evidence="5 8" id="KW-0547">Nucleotide-binding</keyword>
<accession>A0ABS6JI51</accession>
<comment type="catalytic activity">
    <reaction evidence="8 9">
        <text>adenosine 5'-phosphosulfate + ATP = 3'-phosphoadenylyl sulfate + ADP + H(+)</text>
        <dbReference type="Rhea" id="RHEA:24152"/>
        <dbReference type="ChEBI" id="CHEBI:15378"/>
        <dbReference type="ChEBI" id="CHEBI:30616"/>
        <dbReference type="ChEBI" id="CHEBI:58243"/>
        <dbReference type="ChEBI" id="CHEBI:58339"/>
        <dbReference type="ChEBI" id="CHEBI:456216"/>
        <dbReference type="EC" id="2.7.1.25"/>
    </reaction>
</comment>